<dbReference type="AlphaFoldDB" id="A0A256G5W3"/>
<evidence type="ECO:0000256" key="16">
    <source>
        <dbReference type="SAM" id="SignalP"/>
    </source>
</evidence>
<dbReference type="PANTHER" id="PTHR30069">
    <property type="entry name" value="TONB-DEPENDENT OUTER MEMBRANE RECEPTOR"/>
    <property type="match status" value="1"/>
</dbReference>
<keyword evidence="19" id="KW-1185">Reference proteome</keyword>
<dbReference type="Gene3D" id="2.40.170.20">
    <property type="entry name" value="TonB-dependent receptor, beta-barrel domain"/>
    <property type="match status" value="1"/>
</dbReference>
<dbReference type="Proteomes" id="UP000216188">
    <property type="component" value="Unassembled WGS sequence"/>
</dbReference>
<dbReference type="Pfam" id="PF00593">
    <property type="entry name" value="TonB_dep_Rec_b-barrel"/>
    <property type="match status" value="1"/>
</dbReference>
<keyword evidence="8 16" id="KW-0732">Signal</keyword>
<dbReference type="InterPro" id="IPR000531">
    <property type="entry name" value="Beta-barrel_TonB"/>
</dbReference>
<dbReference type="Pfam" id="PF07715">
    <property type="entry name" value="Plug"/>
    <property type="match status" value="1"/>
</dbReference>
<evidence type="ECO:0000256" key="8">
    <source>
        <dbReference type="ARBA" id="ARBA00022729"/>
    </source>
</evidence>
<evidence type="ECO:0000256" key="3">
    <source>
        <dbReference type="ARBA" id="ARBA00021261"/>
    </source>
</evidence>
<evidence type="ECO:0000256" key="10">
    <source>
        <dbReference type="ARBA" id="ARBA00023077"/>
    </source>
</evidence>
<keyword evidence="7 14" id="KW-0812">Transmembrane</keyword>
<gene>
    <name evidence="18" type="ORF">CEV34_4321</name>
</gene>
<keyword evidence="12 18" id="KW-0675">Receptor</keyword>
<evidence type="ECO:0000256" key="1">
    <source>
        <dbReference type="ARBA" id="ARBA00004571"/>
    </source>
</evidence>
<evidence type="ECO:0000256" key="13">
    <source>
        <dbReference type="ARBA" id="ARBA00023237"/>
    </source>
</evidence>
<dbReference type="GO" id="GO:0044718">
    <property type="term" value="P:siderophore transmembrane transport"/>
    <property type="evidence" value="ECO:0007669"/>
    <property type="project" value="TreeGrafter"/>
</dbReference>
<evidence type="ECO:0000256" key="9">
    <source>
        <dbReference type="ARBA" id="ARBA00023004"/>
    </source>
</evidence>
<dbReference type="GO" id="GO:0009279">
    <property type="term" value="C:cell outer membrane"/>
    <property type="evidence" value="ECO:0007669"/>
    <property type="project" value="UniProtKB-SubCell"/>
</dbReference>
<dbReference type="Gene3D" id="2.170.130.10">
    <property type="entry name" value="TonB-dependent receptor, plug domain"/>
    <property type="match status" value="1"/>
</dbReference>
<name>A0A256G5W3_9HYPH</name>
<dbReference type="Pfam" id="PF07660">
    <property type="entry name" value="STN"/>
    <property type="match status" value="1"/>
</dbReference>
<evidence type="ECO:0000256" key="2">
    <source>
        <dbReference type="ARBA" id="ARBA00009810"/>
    </source>
</evidence>
<keyword evidence="11 14" id="KW-0472">Membrane</keyword>
<evidence type="ECO:0000256" key="7">
    <source>
        <dbReference type="ARBA" id="ARBA00022692"/>
    </source>
</evidence>
<keyword evidence="9" id="KW-0408">Iron</keyword>
<dbReference type="SUPFAM" id="SSF56935">
    <property type="entry name" value="Porins"/>
    <property type="match status" value="1"/>
</dbReference>
<evidence type="ECO:0000256" key="6">
    <source>
        <dbReference type="ARBA" id="ARBA00022496"/>
    </source>
</evidence>
<evidence type="ECO:0000256" key="12">
    <source>
        <dbReference type="ARBA" id="ARBA00023170"/>
    </source>
</evidence>
<dbReference type="InterPro" id="IPR012910">
    <property type="entry name" value="Plug_dom"/>
</dbReference>
<dbReference type="PROSITE" id="PS52016">
    <property type="entry name" value="TONB_DEPENDENT_REC_3"/>
    <property type="match status" value="1"/>
</dbReference>
<proteinExistence type="inferred from homology"/>
<dbReference type="InterPro" id="IPR036942">
    <property type="entry name" value="Beta-barrel_TonB_sf"/>
</dbReference>
<keyword evidence="6" id="KW-0410">Iron transport</keyword>
<dbReference type="GO" id="GO:0015344">
    <property type="term" value="F:siderophore uptake transmembrane transporter activity"/>
    <property type="evidence" value="ECO:0007669"/>
    <property type="project" value="TreeGrafter"/>
</dbReference>
<evidence type="ECO:0000256" key="5">
    <source>
        <dbReference type="ARBA" id="ARBA00022452"/>
    </source>
</evidence>
<dbReference type="EMBL" id="NNRM01000044">
    <property type="protein sequence ID" value="OYR22489.1"/>
    <property type="molecule type" value="Genomic_DNA"/>
</dbReference>
<dbReference type="STRING" id="419475.A8A54_20415"/>
<dbReference type="InterPro" id="IPR037066">
    <property type="entry name" value="Plug_dom_sf"/>
</dbReference>
<keyword evidence="5 14" id="KW-1134">Transmembrane beta strand</keyword>
<comment type="similarity">
    <text evidence="2 14 15">Belongs to the TonB-dependent receptor family.</text>
</comment>
<feature type="signal peptide" evidence="16">
    <location>
        <begin position="1"/>
        <end position="25"/>
    </location>
</feature>
<feature type="domain" description="Secretin/TonB short N-terminal" evidence="17">
    <location>
        <begin position="60"/>
        <end position="111"/>
    </location>
</feature>
<comment type="subcellular location">
    <subcellularLocation>
        <location evidence="1 14">Cell outer membrane</location>
        <topology evidence="1 14">Multi-pass membrane protein</topology>
    </subcellularLocation>
</comment>
<evidence type="ECO:0000256" key="11">
    <source>
        <dbReference type="ARBA" id="ARBA00023136"/>
    </source>
</evidence>
<evidence type="ECO:0000259" key="17">
    <source>
        <dbReference type="SMART" id="SM00965"/>
    </source>
</evidence>
<reference evidence="18 19" key="1">
    <citation type="submission" date="2017-07" db="EMBL/GenBank/DDBJ databases">
        <title>Phylogenetic study on the rhizospheric bacterium Ochrobactrum sp. A44.</title>
        <authorList>
            <person name="Krzyzanowska D.M."/>
            <person name="Ossowicki A."/>
            <person name="Rajewska M."/>
            <person name="Maciag T."/>
            <person name="Kaczynski Z."/>
            <person name="Czerwicka M."/>
            <person name="Jafra S."/>
        </authorList>
    </citation>
    <scope>NUCLEOTIDE SEQUENCE [LARGE SCALE GENOMIC DNA]</scope>
    <source>
        <strain evidence="18 19">CCUG 30717</strain>
    </source>
</reference>
<keyword evidence="4 14" id="KW-0813">Transport</keyword>
<evidence type="ECO:0000256" key="4">
    <source>
        <dbReference type="ARBA" id="ARBA00022448"/>
    </source>
</evidence>
<sequence length="909" mass="98966">MLMRVKWLKAFLVATTAIMPLVAIGEGYAVAQTAQNRVPYHIPAQSLASSLSAFARASNYKIAYTTSLTLGKMAPAIEGNYTAEDLLERLLSGSGLSYRFTGEKSVSIAAIGQQDAAFQAEGTTLLDTITVTGGQGIAAADAPYSTAAPTAYISEQTIDRFRGSSPADIFRGTAGVMSAEARNGAGSIDVNIRGMQGMGRVKTTIDGAENAINIYQGYQGISNRTFVDPDLLAGVEIQKGSDAASSGIAGTVAMRTVEAGDIVKEGNRFGIRVKGGFGTNSSKTVGDTVAGYQVINKGYAGPKIDDPELPDYDSLFVPSVTSGEGTMNRPAFLQPTNGSGSIVAAMKDEQVELLAGYAYRKRGNYHAGKHGSAAQVNDRGPTSVCNTLSCQLNPDDPYNWMWYPQYMEHSGLTNYRAGEQVLNTQLETGSWLLKGKLKFGDGHSIQLGYTGFKSISGDRMASNLNGLGAQARQQSKTTDADIHTGTFKYRWNPEDNDVINLKSNLWVTRLEQRSPPAYGGSANAPSGFKSGPDLLTWGADISNESHFSTAYGDLVLTYGASYKLEDTAPSEGTRKWDTWLDLRDGKREEAAGYIKAGYKPVDWLTLNGGLRYSHMWSQDRSDPAVKLPEMDYSTAAFREGGFSPSFGVTVEPIKGTQFYANYSSTLRAPSIMESVTAFSMNVNADTKSERSNNWELGVNLIEDSLLADSDQTMVKLGYFNWDVQNYIAREWYRDPNKIYPGMRIINIDRARFSGLELSTRYELGGFSAELAANYYLNVEFCRTADSCEDKSLYADYSTNAVPPKYGIDLTLSQKLMEDALTLGGRISHVSSRAIGHGDATAQGMSQFIRLIEWEPYTLVDIFAEYKINDNYTASVRVENLTDQYYVDPLSLVQQPGPGRTFYASLTASF</sequence>
<organism evidence="18 19">
    <name type="scientific">Brucella pseudogrignonensis</name>
    <dbReference type="NCBI Taxonomy" id="419475"/>
    <lineage>
        <taxon>Bacteria</taxon>
        <taxon>Pseudomonadati</taxon>
        <taxon>Pseudomonadota</taxon>
        <taxon>Alphaproteobacteria</taxon>
        <taxon>Hyphomicrobiales</taxon>
        <taxon>Brucellaceae</taxon>
        <taxon>Brucella/Ochrobactrum group</taxon>
        <taxon>Brucella</taxon>
    </lineage>
</organism>
<dbReference type="SMART" id="SM00965">
    <property type="entry name" value="STN"/>
    <property type="match status" value="1"/>
</dbReference>
<evidence type="ECO:0000256" key="15">
    <source>
        <dbReference type="RuleBase" id="RU003357"/>
    </source>
</evidence>
<evidence type="ECO:0000313" key="18">
    <source>
        <dbReference type="EMBL" id="OYR22489.1"/>
    </source>
</evidence>
<comment type="caution">
    <text evidence="18">The sequence shown here is derived from an EMBL/GenBank/DDBJ whole genome shotgun (WGS) entry which is preliminary data.</text>
</comment>
<evidence type="ECO:0000256" key="14">
    <source>
        <dbReference type="PROSITE-ProRule" id="PRU01360"/>
    </source>
</evidence>
<dbReference type="PANTHER" id="PTHR30069:SF41">
    <property type="entry name" value="HEME_HEMOPEXIN UTILIZATION PROTEIN C"/>
    <property type="match status" value="1"/>
</dbReference>
<dbReference type="InterPro" id="IPR011662">
    <property type="entry name" value="Secretin/TonB_short_N"/>
</dbReference>
<evidence type="ECO:0000313" key="19">
    <source>
        <dbReference type="Proteomes" id="UP000216188"/>
    </source>
</evidence>
<keyword evidence="13 14" id="KW-0998">Cell outer membrane</keyword>
<dbReference type="InterPro" id="IPR039426">
    <property type="entry name" value="TonB-dep_rcpt-like"/>
</dbReference>
<protein>
    <recommendedName>
        <fullName evidence="3">Heme transporter BhuA</fullName>
    </recommendedName>
</protein>
<keyword evidence="6" id="KW-0406">Ion transport</keyword>
<dbReference type="Gene3D" id="3.55.50.30">
    <property type="match status" value="1"/>
</dbReference>
<keyword evidence="10 15" id="KW-0798">TonB box</keyword>
<accession>A0A256G5W3</accession>
<feature type="chain" id="PRO_5012829870" description="Heme transporter BhuA" evidence="16">
    <location>
        <begin position="26"/>
        <end position="909"/>
    </location>
</feature>